<evidence type="ECO:0000256" key="1">
    <source>
        <dbReference type="ARBA" id="ARBA00023015"/>
    </source>
</evidence>
<proteinExistence type="predicted"/>
<evidence type="ECO:0000313" key="6">
    <source>
        <dbReference type="EMBL" id="MBP1991531.1"/>
    </source>
</evidence>
<evidence type="ECO:0000259" key="5">
    <source>
        <dbReference type="PROSITE" id="PS01124"/>
    </source>
</evidence>
<evidence type="ECO:0000313" key="7">
    <source>
        <dbReference type="Proteomes" id="UP001519287"/>
    </source>
</evidence>
<dbReference type="PANTHER" id="PTHR43280">
    <property type="entry name" value="ARAC-FAMILY TRANSCRIPTIONAL REGULATOR"/>
    <property type="match status" value="1"/>
</dbReference>
<sequence>MIFRFMLYKNSLFVKLLFGFGAIIIVSFVFNALSFRFFTSSIRDQIITYNTSSLSNTVGGFENQLRLLDNVLGSIYFQSDVGLLRKDAGSHNYPLINELSGEFQTIVRNYNLFAENVFVYFDDQGVIIDKSSSHTEQEMFGRYYVSDRYPANFWKQQFDRDFHLKLFPAAAFRTTNPDNSVSEAGTLFPIVIKSKLFAGHYIAAFLDAKAIFNHLHLSDNDHFSIVDDSGEPYFRSGAAPDPRLVDSLSGADRYVQLDQNYYFIQKGPLTGLTYVSMIPNQQIAAQISRMNAILIGLIALSVFLSIVLSIMLSVRFKHPIQKIAESLRKMSVDIQHNSNIREFQQISDSVKGMIDTMRRKDSLLQKYAYVDRVKGIYINNDEVGQLLNTDRPFYFVMFQIRVTDRFHQTPIMERKKSTFLLDFINLAITGSFPEAVSLQVEADSIVTIVFTEHEQTDLLTERLLYLKHVFDRDKSYYYVTIAANPRLRYAVDFTDAYVEAVEMVRKRKLNDEVQIIAEPEKLPDVHPLTPAEEQHFLESLLAGNDRNMIHDIRRSLNRLDQKGATALQYRQFAHTIVSKLLLTLMANKIDTGNLQLERPPFETIDRFVSKEEYVAFFEELTKQAAERIEAKKSERDPIVDFVLSYINAHYGDELSLDLIADKLNMSAGYLRNYFKEKTGRNISDCVNEVRVMAAKKLLEGTDMKIHEVAANVGYPNANSFIRMFRSATHVTPGEYRRLRTTALQERESRQ</sequence>
<dbReference type="InterPro" id="IPR018060">
    <property type="entry name" value="HTH_AraC"/>
</dbReference>
<dbReference type="InterPro" id="IPR009057">
    <property type="entry name" value="Homeodomain-like_sf"/>
</dbReference>
<dbReference type="SMART" id="SM00342">
    <property type="entry name" value="HTH_ARAC"/>
    <property type="match status" value="1"/>
</dbReference>
<dbReference type="Gene3D" id="1.10.10.60">
    <property type="entry name" value="Homeodomain-like"/>
    <property type="match status" value="2"/>
</dbReference>
<comment type="caution">
    <text evidence="6">The sequence shown here is derived from an EMBL/GenBank/DDBJ whole genome shotgun (WGS) entry which is preliminary data.</text>
</comment>
<keyword evidence="4" id="KW-1133">Transmembrane helix</keyword>
<evidence type="ECO:0000256" key="4">
    <source>
        <dbReference type="SAM" id="Phobius"/>
    </source>
</evidence>
<keyword evidence="4" id="KW-0472">Membrane</keyword>
<dbReference type="Proteomes" id="UP001519287">
    <property type="component" value="Unassembled WGS sequence"/>
</dbReference>
<organism evidence="6 7">
    <name type="scientific">Paenibacillus eucommiae</name>
    <dbReference type="NCBI Taxonomy" id="1355755"/>
    <lineage>
        <taxon>Bacteria</taxon>
        <taxon>Bacillati</taxon>
        <taxon>Bacillota</taxon>
        <taxon>Bacilli</taxon>
        <taxon>Bacillales</taxon>
        <taxon>Paenibacillaceae</taxon>
        <taxon>Paenibacillus</taxon>
    </lineage>
</organism>
<reference evidence="6 7" key="1">
    <citation type="submission" date="2021-03" db="EMBL/GenBank/DDBJ databases">
        <title>Genomic Encyclopedia of Type Strains, Phase IV (KMG-IV): sequencing the most valuable type-strain genomes for metagenomic binning, comparative biology and taxonomic classification.</title>
        <authorList>
            <person name="Goeker M."/>
        </authorList>
    </citation>
    <scope>NUCLEOTIDE SEQUENCE [LARGE SCALE GENOMIC DNA]</scope>
    <source>
        <strain evidence="6 7">DSM 26048</strain>
    </source>
</reference>
<feature type="transmembrane region" description="Helical" evidence="4">
    <location>
        <begin position="292"/>
        <end position="314"/>
    </location>
</feature>
<dbReference type="PROSITE" id="PS01124">
    <property type="entry name" value="HTH_ARAC_FAMILY_2"/>
    <property type="match status" value="1"/>
</dbReference>
<dbReference type="SUPFAM" id="SSF46689">
    <property type="entry name" value="Homeodomain-like"/>
    <property type="match status" value="2"/>
</dbReference>
<dbReference type="EMBL" id="JAGGLB010000009">
    <property type="protein sequence ID" value="MBP1991531.1"/>
    <property type="molecule type" value="Genomic_DNA"/>
</dbReference>
<keyword evidence="3" id="KW-0804">Transcription</keyword>
<dbReference type="Gene3D" id="6.10.340.10">
    <property type="match status" value="1"/>
</dbReference>
<keyword evidence="2" id="KW-0238">DNA-binding</keyword>
<keyword evidence="1" id="KW-0805">Transcription regulation</keyword>
<dbReference type="PANTHER" id="PTHR43280:SF2">
    <property type="entry name" value="HTH-TYPE TRANSCRIPTIONAL REGULATOR EXSA"/>
    <property type="match status" value="1"/>
</dbReference>
<keyword evidence="4" id="KW-0812">Transmembrane</keyword>
<evidence type="ECO:0000256" key="2">
    <source>
        <dbReference type="ARBA" id="ARBA00023125"/>
    </source>
</evidence>
<name>A0ABS4IX09_9BACL</name>
<feature type="transmembrane region" description="Helical" evidence="4">
    <location>
        <begin position="12"/>
        <end position="33"/>
    </location>
</feature>
<feature type="domain" description="HTH araC/xylS-type" evidence="5">
    <location>
        <begin position="640"/>
        <end position="738"/>
    </location>
</feature>
<dbReference type="RefSeq" id="WP_209972280.1">
    <property type="nucleotide sequence ID" value="NZ_JAGGLB010000009.1"/>
</dbReference>
<dbReference type="Pfam" id="PF12833">
    <property type="entry name" value="HTH_18"/>
    <property type="match status" value="1"/>
</dbReference>
<accession>A0ABS4IX09</accession>
<protein>
    <submittedName>
        <fullName evidence="6">AraC-like DNA-binding protein</fullName>
    </submittedName>
</protein>
<evidence type="ECO:0000256" key="3">
    <source>
        <dbReference type="ARBA" id="ARBA00023163"/>
    </source>
</evidence>
<keyword evidence="7" id="KW-1185">Reference proteome</keyword>
<gene>
    <name evidence="6" type="ORF">J2Z66_003138</name>
</gene>